<accession>A0AAD1XRB3</accession>
<dbReference type="EMBL" id="CAMPGE010019387">
    <property type="protein sequence ID" value="CAI2377726.1"/>
    <property type="molecule type" value="Genomic_DNA"/>
</dbReference>
<comment type="caution">
    <text evidence="1">The sequence shown here is derived from an EMBL/GenBank/DDBJ whole genome shotgun (WGS) entry which is preliminary data.</text>
</comment>
<evidence type="ECO:0000313" key="1">
    <source>
        <dbReference type="EMBL" id="CAI2377726.1"/>
    </source>
</evidence>
<dbReference type="AlphaFoldDB" id="A0AAD1XRB3"/>
<keyword evidence="2" id="KW-1185">Reference proteome</keyword>
<reference evidence="1" key="1">
    <citation type="submission" date="2023-07" db="EMBL/GenBank/DDBJ databases">
        <authorList>
            <consortium name="AG Swart"/>
            <person name="Singh M."/>
            <person name="Singh A."/>
            <person name="Seah K."/>
            <person name="Emmerich C."/>
        </authorList>
    </citation>
    <scope>NUCLEOTIDE SEQUENCE</scope>
    <source>
        <strain evidence="1">DP1</strain>
    </source>
</reference>
<evidence type="ECO:0000313" key="2">
    <source>
        <dbReference type="Proteomes" id="UP001295684"/>
    </source>
</evidence>
<protein>
    <submittedName>
        <fullName evidence="1">Uncharacterized protein</fullName>
    </submittedName>
</protein>
<proteinExistence type="predicted"/>
<gene>
    <name evidence="1" type="ORF">ECRASSUSDP1_LOCUS19115</name>
</gene>
<organism evidence="1 2">
    <name type="scientific">Euplotes crassus</name>
    <dbReference type="NCBI Taxonomy" id="5936"/>
    <lineage>
        <taxon>Eukaryota</taxon>
        <taxon>Sar</taxon>
        <taxon>Alveolata</taxon>
        <taxon>Ciliophora</taxon>
        <taxon>Intramacronucleata</taxon>
        <taxon>Spirotrichea</taxon>
        <taxon>Hypotrichia</taxon>
        <taxon>Euplotida</taxon>
        <taxon>Euplotidae</taxon>
        <taxon>Moneuplotes</taxon>
    </lineage>
</organism>
<name>A0AAD1XRB3_EUPCR</name>
<sequence>MRPTNSNLKGMCKGRKENRKYVLWRVACRELCQMDVLYLIYFGLTDERVKTHYVSFPLSTEAQKNNFKIMAKLNPQFYWLSFIDLPSIKQRKTRFLYMNYCTKVLTQMKGSTLRDLIIGESCKVLDNFSFYARSVLRLAPRAVRLIHIKNFKISHKHFGRILMSCDNTETLCLSSCQVNVDNLDYLNHVRDTKGARPSIKHINLEFNTFIQPEEDNEKLDGLMQKIAESRLNTYLLTVKIRPRIRRMAGNKHLLKEEYKVGNFNVTISYLPLLA</sequence>
<dbReference type="Proteomes" id="UP001295684">
    <property type="component" value="Unassembled WGS sequence"/>
</dbReference>